<name>A0A8D8YWG9_9HEMI</name>
<evidence type="ECO:0000313" key="1">
    <source>
        <dbReference type="EMBL" id="CAG6736308.1"/>
    </source>
</evidence>
<dbReference type="AlphaFoldDB" id="A0A8D8YWG9"/>
<organism evidence="1">
    <name type="scientific">Cacopsylla melanoneura</name>
    <dbReference type="NCBI Taxonomy" id="428564"/>
    <lineage>
        <taxon>Eukaryota</taxon>
        <taxon>Metazoa</taxon>
        <taxon>Ecdysozoa</taxon>
        <taxon>Arthropoda</taxon>
        <taxon>Hexapoda</taxon>
        <taxon>Insecta</taxon>
        <taxon>Pterygota</taxon>
        <taxon>Neoptera</taxon>
        <taxon>Paraneoptera</taxon>
        <taxon>Hemiptera</taxon>
        <taxon>Sternorrhyncha</taxon>
        <taxon>Psylloidea</taxon>
        <taxon>Psyllidae</taxon>
        <taxon>Psyllinae</taxon>
        <taxon>Cacopsylla</taxon>
    </lineage>
</organism>
<dbReference type="EMBL" id="HBUF01398872">
    <property type="protein sequence ID" value="CAG6736308.1"/>
    <property type="molecule type" value="Transcribed_RNA"/>
</dbReference>
<protein>
    <submittedName>
        <fullName evidence="1">Uncharacterized protein</fullName>
    </submittedName>
</protein>
<accession>A0A8D8YWG9</accession>
<dbReference type="EMBL" id="HBUF01398873">
    <property type="protein sequence ID" value="CAG6736310.1"/>
    <property type="molecule type" value="Transcribed_RNA"/>
</dbReference>
<sequence>MRSYLETVDIFIVVTFDCVPLTSINACLSVDENSFVQRSQHHEHENDNDDGCQEMDFLVLPELILSGNWTNFKHLENPMRLIGGVSFQEFLDINRFTFLGKTDSEGHNSGAGCENRMQLDKHLGHVKLSYKWRHYYVSLPVL</sequence>
<proteinExistence type="predicted"/>
<reference evidence="1" key="1">
    <citation type="submission" date="2021-05" db="EMBL/GenBank/DDBJ databases">
        <authorList>
            <person name="Alioto T."/>
            <person name="Alioto T."/>
            <person name="Gomez Garrido J."/>
        </authorList>
    </citation>
    <scope>NUCLEOTIDE SEQUENCE</scope>
</reference>